<feature type="chain" id="PRO_5001646606" evidence="2">
    <location>
        <begin position="19"/>
        <end position="144"/>
    </location>
</feature>
<proteinExistence type="predicted"/>
<protein>
    <submittedName>
        <fullName evidence="3">Uncharacterized protein</fullName>
    </submittedName>
</protein>
<accession>A0A067PCP0</accession>
<reference evidence="4" key="1">
    <citation type="journal article" date="2014" name="Proc. Natl. Acad. Sci. U.S.A.">
        <title>Extensive sampling of basidiomycete genomes demonstrates inadequacy of the white-rot/brown-rot paradigm for wood decay fungi.</title>
        <authorList>
            <person name="Riley R."/>
            <person name="Salamov A.A."/>
            <person name="Brown D.W."/>
            <person name="Nagy L.G."/>
            <person name="Floudas D."/>
            <person name="Held B.W."/>
            <person name="Levasseur A."/>
            <person name="Lombard V."/>
            <person name="Morin E."/>
            <person name="Otillar R."/>
            <person name="Lindquist E.A."/>
            <person name="Sun H."/>
            <person name="LaButti K.M."/>
            <person name="Schmutz J."/>
            <person name="Jabbour D."/>
            <person name="Luo H."/>
            <person name="Baker S.E."/>
            <person name="Pisabarro A.G."/>
            <person name="Walton J.D."/>
            <person name="Blanchette R.A."/>
            <person name="Henrissat B."/>
            <person name="Martin F."/>
            <person name="Cullen D."/>
            <person name="Hibbett D.S."/>
            <person name="Grigoriev I.V."/>
        </authorList>
    </citation>
    <scope>NUCLEOTIDE SEQUENCE [LARGE SCALE GENOMIC DNA]</scope>
    <source>
        <strain evidence="4">MUCL 33604</strain>
    </source>
</reference>
<dbReference type="Proteomes" id="UP000027265">
    <property type="component" value="Unassembled WGS sequence"/>
</dbReference>
<name>A0A067PCP0_9AGAM</name>
<dbReference type="InParanoid" id="A0A067PCP0"/>
<feature type="compositionally biased region" description="Basic and acidic residues" evidence="1">
    <location>
        <begin position="98"/>
        <end position="113"/>
    </location>
</feature>
<sequence>MMSLVAFIIVACSLPVFAAVAPRAPSGSPSCYSCPGADNAGFPLASNNNDGTTIFCSYPAFPGEDPNDFFCTYSNADGSLTQDHDAGLCPSSASTCSKKRDPDMEKAMKRVEQRAAQPATSRPEMLTARMALGKKKKAGKGGKA</sequence>
<feature type="compositionally biased region" description="Basic residues" evidence="1">
    <location>
        <begin position="132"/>
        <end position="144"/>
    </location>
</feature>
<dbReference type="AlphaFoldDB" id="A0A067PCP0"/>
<evidence type="ECO:0000313" key="4">
    <source>
        <dbReference type="Proteomes" id="UP000027265"/>
    </source>
</evidence>
<evidence type="ECO:0000313" key="3">
    <source>
        <dbReference type="EMBL" id="KDQ52509.1"/>
    </source>
</evidence>
<gene>
    <name evidence="3" type="ORF">JAAARDRAFT_50204</name>
</gene>
<feature type="region of interest" description="Disordered" evidence="1">
    <location>
        <begin position="91"/>
        <end position="144"/>
    </location>
</feature>
<evidence type="ECO:0000256" key="1">
    <source>
        <dbReference type="SAM" id="MobiDB-lite"/>
    </source>
</evidence>
<dbReference type="OrthoDB" id="3262731at2759"/>
<organism evidence="3 4">
    <name type="scientific">Jaapia argillacea MUCL 33604</name>
    <dbReference type="NCBI Taxonomy" id="933084"/>
    <lineage>
        <taxon>Eukaryota</taxon>
        <taxon>Fungi</taxon>
        <taxon>Dikarya</taxon>
        <taxon>Basidiomycota</taxon>
        <taxon>Agaricomycotina</taxon>
        <taxon>Agaricomycetes</taxon>
        <taxon>Agaricomycetidae</taxon>
        <taxon>Jaapiales</taxon>
        <taxon>Jaapiaceae</taxon>
        <taxon>Jaapia</taxon>
    </lineage>
</organism>
<keyword evidence="2" id="KW-0732">Signal</keyword>
<evidence type="ECO:0000256" key="2">
    <source>
        <dbReference type="SAM" id="SignalP"/>
    </source>
</evidence>
<keyword evidence="4" id="KW-1185">Reference proteome</keyword>
<feature type="signal peptide" evidence="2">
    <location>
        <begin position="1"/>
        <end position="18"/>
    </location>
</feature>
<dbReference type="EMBL" id="KL197739">
    <property type="protein sequence ID" value="KDQ52509.1"/>
    <property type="molecule type" value="Genomic_DNA"/>
</dbReference>
<dbReference type="HOGENOM" id="CLU_150162_0_0_1"/>